<dbReference type="FunFam" id="3.30.1060.10:FF:000003">
    <property type="entry name" value="Peptide methionine sulfoxide reductase MsrA"/>
    <property type="match status" value="1"/>
</dbReference>
<evidence type="ECO:0000256" key="2">
    <source>
        <dbReference type="ARBA" id="ARBA00023002"/>
    </source>
</evidence>
<dbReference type="SUPFAM" id="SSF55068">
    <property type="entry name" value="Peptide methionine sulfoxide reductase"/>
    <property type="match status" value="1"/>
</dbReference>
<evidence type="ECO:0000256" key="6">
    <source>
        <dbReference type="SAM" id="MobiDB-lite"/>
    </source>
</evidence>
<protein>
    <recommendedName>
        <fullName evidence="5">Peptide methionine sulfoxide reductase MsrA</fullName>
        <shortName evidence="5">Protein-methionine-S-oxide reductase</shortName>
        <ecNumber evidence="5">1.8.4.11</ecNumber>
    </recommendedName>
    <alternativeName>
        <fullName evidence="5">Peptide-methionine (S)-S-oxide reductase</fullName>
        <shortName evidence="5">Peptide Met(O) reductase</shortName>
    </alternativeName>
</protein>
<dbReference type="OrthoDB" id="4174719at2"/>
<evidence type="ECO:0000256" key="1">
    <source>
        <dbReference type="ARBA" id="ARBA00005591"/>
    </source>
</evidence>
<comment type="catalytic activity">
    <reaction evidence="3 5">
        <text>L-methionyl-[protein] + [thioredoxin]-disulfide + H2O = L-methionyl-(S)-S-oxide-[protein] + [thioredoxin]-dithiol</text>
        <dbReference type="Rhea" id="RHEA:14217"/>
        <dbReference type="Rhea" id="RHEA-COMP:10698"/>
        <dbReference type="Rhea" id="RHEA-COMP:10700"/>
        <dbReference type="Rhea" id="RHEA-COMP:12313"/>
        <dbReference type="Rhea" id="RHEA-COMP:12315"/>
        <dbReference type="ChEBI" id="CHEBI:15377"/>
        <dbReference type="ChEBI" id="CHEBI:16044"/>
        <dbReference type="ChEBI" id="CHEBI:29950"/>
        <dbReference type="ChEBI" id="CHEBI:44120"/>
        <dbReference type="ChEBI" id="CHEBI:50058"/>
        <dbReference type="EC" id="1.8.4.11"/>
    </reaction>
</comment>
<keyword evidence="9" id="KW-1185">Reference proteome</keyword>
<dbReference type="GO" id="GO:0008113">
    <property type="term" value="F:peptide-methionine (S)-S-oxide reductase activity"/>
    <property type="evidence" value="ECO:0007669"/>
    <property type="project" value="UniProtKB-UniRule"/>
</dbReference>
<dbReference type="PANTHER" id="PTHR43774">
    <property type="entry name" value="PEPTIDE METHIONINE SULFOXIDE REDUCTASE"/>
    <property type="match status" value="1"/>
</dbReference>
<evidence type="ECO:0000256" key="3">
    <source>
        <dbReference type="ARBA" id="ARBA00047806"/>
    </source>
</evidence>
<evidence type="ECO:0000256" key="5">
    <source>
        <dbReference type="HAMAP-Rule" id="MF_01401"/>
    </source>
</evidence>
<reference evidence="8 9" key="1">
    <citation type="submission" date="2014-06" db="EMBL/GenBank/DDBJ databases">
        <title>Draft genome sequence of Bacillus manliponensis JCM 15802 (MCCC 1A00708).</title>
        <authorList>
            <person name="Lai Q."/>
            <person name="Liu Y."/>
            <person name="Shao Z."/>
        </authorList>
    </citation>
    <scope>NUCLEOTIDE SEQUENCE [LARGE SCALE GENOMIC DNA]</scope>
    <source>
        <strain evidence="8 9">JCM 15802</strain>
    </source>
</reference>
<keyword evidence="2 5" id="KW-0560">Oxidoreductase</keyword>
<dbReference type="eggNOG" id="COG0225">
    <property type="taxonomic scope" value="Bacteria"/>
</dbReference>
<dbReference type="Proteomes" id="UP000027822">
    <property type="component" value="Unassembled WGS sequence"/>
</dbReference>
<evidence type="ECO:0000259" key="7">
    <source>
        <dbReference type="Pfam" id="PF01625"/>
    </source>
</evidence>
<dbReference type="HAMAP" id="MF_01401">
    <property type="entry name" value="MsrA"/>
    <property type="match status" value="1"/>
</dbReference>
<feature type="region of interest" description="Disordered" evidence="6">
    <location>
        <begin position="154"/>
        <end position="178"/>
    </location>
</feature>
<dbReference type="InterPro" id="IPR002569">
    <property type="entry name" value="Met_Sox_Rdtase_MsrA_dom"/>
</dbReference>
<dbReference type="NCBIfam" id="TIGR00401">
    <property type="entry name" value="msrA"/>
    <property type="match status" value="1"/>
</dbReference>
<feature type="domain" description="Peptide methionine sulphoxide reductase MsrA" evidence="7">
    <location>
        <begin position="9"/>
        <end position="159"/>
    </location>
</feature>
<dbReference type="GO" id="GO:0033744">
    <property type="term" value="F:L-methionine:thioredoxin-disulfide S-oxidoreductase activity"/>
    <property type="evidence" value="ECO:0007669"/>
    <property type="project" value="RHEA"/>
</dbReference>
<proteinExistence type="inferred from homology"/>
<dbReference type="STRING" id="574376.BAMA_18925"/>
<comment type="catalytic activity">
    <reaction evidence="4 5">
        <text>[thioredoxin]-disulfide + L-methionine + H2O = L-methionine (S)-S-oxide + [thioredoxin]-dithiol</text>
        <dbReference type="Rhea" id="RHEA:19993"/>
        <dbReference type="Rhea" id="RHEA-COMP:10698"/>
        <dbReference type="Rhea" id="RHEA-COMP:10700"/>
        <dbReference type="ChEBI" id="CHEBI:15377"/>
        <dbReference type="ChEBI" id="CHEBI:29950"/>
        <dbReference type="ChEBI" id="CHEBI:50058"/>
        <dbReference type="ChEBI" id="CHEBI:57844"/>
        <dbReference type="ChEBI" id="CHEBI:58772"/>
        <dbReference type="EC" id="1.8.4.11"/>
    </reaction>
</comment>
<feature type="active site" evidence="5">
    <location>
        <position position="15"/>
    </location>
</feature>
<dbReference type="PANTHER" id="PTHR43774:SF1">
    <property type="entry name" value="PEPTIDE METHIONINE SULFOXIDE REDUCTASE MSRA 2"/>
    <property type="match status" value="1"/>
</dbReference>
<accession>A0A073K008</accession>
<evidence type="ECO:0000256" key="4">
    <source>
        <dbReference type="ARBA" id="ARBA00048782"/>
    </source>
</evidence>
<feature type="compositionally biased region" description="Basic and acidic residues" evidence="6">
    <location>
        <begin position="154"/>
        <end position="167"/>
    </location>
</feature>
<dbReference type="RefSeq" id="WP_034637972.1">
    <property type="nucleotide sequence ID" value="NZ_CBCSJC010000010.1"/>
</dbReference>
<dbReference type="Gene3D" id="3.30.1060.10">
    <property type="entry name" value="Peptide methionine sulphoxide reductase MsrA"/>
    <property type="match status" value="1"/>
</dbReference>
<dbReference type="AlphaFoldDB" id="A0A073K008"/>
<comment type="function">
    <text evidence="5">Has an important function as a repair enzyme for proteins that have been inactivated by oxidation. Catalyzes the reversible oxidation-reduction of methionine sulfoxide in proteins to methionine.</text>
</comment>
<dbReference type="EMBL" id="JOTN01000005">
    <property type="protein sequence ID" value="KEK19851.1"/>
    <property type="molecule type" value="Genomic_DNA"/>
</dbReference>
<comment type="caution">
    <text evidence="8">The sequence shown here is derived from an EMBL/GenBank/DDBJ whole genome shotgun (WGS) entry which is preliminary data.</text>
</comment>
<dbReference type="InterPro" id="IPR036509">
    <property type="entry name" value="Met_Sox_Rdtase_MsrA_sf"/>
</dbReference>
<gene>
    <name evidence="5" type="primary">msrA</name>
    <name evidence="8" type="ORF">BAMA_18925</name>
</gene>
<organism evidence="8 9">
    <name type="scientific">Bacillus manliponensis</name>
    <dbReference type="NCBI Taxonomy" id="574376"/>
    <lineage>
        <taxon>Bacteria</taxon>
        <taxon>Bacillati</taxon>
        <taxon>Bacillota</taxon>
        <taxon>Bacilli</taxon>
        <taxon>Bacillales</taxon>
        <taxon>Bacillaceae</taxon>
        <taxon>Bacillus</taxon>
        <taxon>Bacillus cereus group</taxon>
    </lineage>
</organism>
<dbReference type="Pfam" id="PF01625">
    <property type="entry name" value="PMSR"/>
    <property type="match status" value="1"/>
</dbReference>
<evidence type="ECO:0000313" key="8">
    <source>
        <dbReference type="EMBL" id="KEK19851.1"/>
    </source>
</evidence>
<dbReference type="EC" id="1.8.4.11" evidence="5"/>
<sequence length="178" mass="20804">MKETTYELATFAGGCFWCMVKPFDELPGIHKVVSGYSGGHIENPTYEDVKSATSGHLEVVQITFAPSIFPYQKLLDLYWPQIDPTDDEGQFFDRGPSYRTAIFYHNEFQKERAEQSKLALEKSGLFKKPIVTEIRPAAPFYEAEEYHQHFYKKNPEKYKQERKESGRDAFIQENWEKK</sequence>
<name>A0A073K008_9BACI</name>
<comment type="similarity">
    <text evidence="1 5">Belongs to the MsrA Met sulfoxide reductase family.</text>
</comment>
<evidence type="ECO:0000313" key="9">
    <source>
        <dbReference type="Proteomes" id="UP000027822"/>
    </source>
</evidence>